<feature type="compositionally biased region" description="Low complexity" evidence="1">
    <location>
        <begin position="644"/>
        <end position="653"/>
    </location>
</feature>
<feature type="compositionally biased region" description="Basic and acidic residues" evidence="1">
    <location>
        <begin position="632"/>
        <end position="642"/>
    </location>
</feature>
<feature type="compositionally biased region" description="Polar residues" evidence="1">
    <location>
        <begin position="654"/>
        <end position="664"/>
    </location>
</feature>
<dbReference type="PANTHER" id="PTHR21726:SF61">
    <property type="entry name" value="DNAA INITIATOR-ASSOCIATING PROTEIN"/>
    <property type="match status" value="1"/>
</dbReference>
<evidence type="ECO:0000313" key="5">
    <source>
        <dbReference type="Proteomes" id="UP001497522"/>
    </source>
</evidence>
<reference evidence="4" key="1">
    <citation type="submission" date="2024-03" db="EMBL/GenBank/DDBJ databases">
        <authorList>
            <consortium name="ELIXIR-Norway"/>
            <consortium name="Elixir Norway"/>
        </authorList>
    </citation>
    <scope>NUCLEOTIDE SEQUENCE</scope>
</reference>
<sequence>MMAVDVEFADNDPPLCCFHHVQSPRVQGCVSTFFFHLFDRNPSSGKRIASMLNRDPSSSDRLQGRQSCLRDDGTYGRSVFKECTDSSMGAKLLLNEEHHCSSCDAARAQKSSEKLSISARTPSSREDTNKRVPGVVARLMGLESLPSEETPFQHLEAESDAPESICFKADDFQDAKLLELKGPVSRSICCQGMDLESNCCFRSVTEQGLNSEKSQHHLDSHDTSFQGFGKHHSEESWAFLRTVEKVRSCRAHGDDSCSFDYLSASEVPCSRRLTVRSHLATKVHGSNWQREGRVEQHMLVADQTQSGLPFSSATAQASKVLRGSHHNQAERRLRENHCMKIDEEQKISDQQQIDDDGIFSWISNLQNEQFLNVENEVNLDVEQEQEESRIKLDIKWDSASIKGEEPLAPELDGWGLKFVKGPVTPVNGRLLQPSVQFGTSCQLKYMRGIKEEKDTGDEHKCTLLSKTNAHLDGSQSPHCLSPDAMVEEKVISGDLLNSSSKLFRVKRNGSDGDTSRALQQLLVRMRRRRRPPILQHNCPSPMEASAAASESSDKPVSLARQNQSKICRPDGTVNISFPDAVEDRELITGSVPRELSSNRSKIPFGGMKKKCLFHTRARSVDEVFPVLPLDESNLKPRSKEDDSSSIGSKISASMPTQRGNNEWTPDTFFTDFEDSGCFTKRSLQFDHDKSDSSTIQQDHSSLHHLFMSDSEASLNPSLQGSKVSSLPVNDEDVLLLRDLDIDSSSSVCHSCSTPDNEESIHVPIHAGWTEDPVTPILVKKFLDKTDVPSLMKQAEEDNMRLQPQGEASMEECGQPSPVSILQSPFLDENLTTPEESVAESEHSLDGILEDGCTTITEPLLLNKEVAGSETSDSGEVLTSAIVESNKVQPALLDKCNFRTNNNSIVTRLNSAEINQQEEMHYIKEVLHSSDFLSTAKNATENCFGPDKVAISPLLFEQLQFRSTSSSEDKDIMLTDSVKWSSRDFVTNSWQGSLRQGDRRLLFDSLHEIVNMFCDLQFCSKGSPPASKAQEVEVGEKLVAKVYLKLREWHNVATNAVQRLVDRDMRMHRSKWLEFSQEIAEVGTDIEHMLFKVMIDELIEDLYPGASKNWNIPLN</sequence>
<name>A0ABP1B2P2_9BRYO</name>
<dbReference type="Pfam" id="PF14383">
    <property type="entry name" value="VARLMGL"/>
    <property type="match status" value="1"/>
</dbReference>
<feature type="domain" description="DUF4378" evidence="2">
    <location>
        <begin position="918"/>
        <end position="1096"/>
    </location>
</feature>
<accession>A0ABP1B2P2</accession>
<feature type="domain" description="DUF3741" evidence="3">
    <location>
        <begin position="128"/>
        <end position="148"/>
    </location>
</feature>
<organism evidence="4 5">
    <name type="scientific">Sphagnum jensenii</name>
    <dbReference type="NCBI Taxonomy" id="128206"/>
    <lineage>
        <taxon>Eukaryota</taxon>
        <taxon>Viridiplantae</taxon>
        <taxon>Streptophyta</taxon>
        <taxon>Embryophyta</taxon>
        <taxon>Bryophyta</taxon>
        <taxon>Sphagnophytina</taxon>
        <taxon>Sphagnopsida</taxon>
        <taxon>Sphagnales</taxon>
        <taxon>Sphagnaceae</taxon>
        <taxon>Sphagnum</taxon>
    </lineage>
</organism>
<dbReference type="PANTHER" id="PTHR21726">
    <property type="entry name" value="PHOSPHATIDYLINOSITOL N-ACETYLGLUCOSAMINYLTRANSFERASE SUBUNIT P DOWN SYNDROME CRITICAL REGION PROTEIN 5 -RELATED"/>
    <property type="match status" value="1"/>
</dbReference>
<feature type="compositionally biased region" description="Polar residues" evidence="1">
    <location>
        <begin position="55"/>
        <end position="66"/>
    </location>
</feature>
<evidence type="ECO:0000313" key="4">
    <source>
        <dbReference type="EMBL" id="CAK9868815.1"/>
    </source>
</evidence>
<gene>
    <name evidence="4" type="ORF">CSSPJE1EN2_LOCUS11761</name>
</gene>
<dbReference type="Pfam" id="PF14309">
    <property type="entry name" value="DUF4378"/>
    <property type="match status" value="1"/>
</dbReference>
<dbReference type="InterPro" id="IPR032795">
    <property type="entry name" value="DUF3741-assoc"/>
</dbReference>
<dbReference type="Proteomes" id="UP001497522">
    <property type="component" value="Chromosome 18"/>
</dbReference>
<evidence type="ECO:0000256" key="1">
    <source>
        <dbReference type="SAM" id="MobiDB-lite"/>
    </source>
</evidence>
<evidence type="ECO:0000259" key="3">
    <source>
        <dbReference type="Pfam" id="PF14383"/>
    </source>
</evidence>
<keyword evidence="5" id="KW-1185">Reference proteome</keyword>
<evidence type="ECO:0008006" key="6">
    <source>
        <dbReference type="Google" id="ProtNLM"/>
    </source>
</evidence>
<feature type="region of interest" description="Disordered" evidence="1">
    <location>
        <begin position="528"/>
        <end position="563"/>
    </location>
</feature>
<evidence type="ECO:0000259" key="2">
    <source>
        <dbReference type="Pfam" id="PF14309"/>
    </source>
</evidence>
<dbReference type="InterPro" id="IPR025486">
    <property type="entry name" value="DUF4378"/>
</dbReference>
<dbReference type="EMBL" id="OZ023719">
    <property type="protein sequence ID" value="CAK9868815.1"/>
    <property type="molecule type" value="Genomic_DNA"/>
</dbReference>
<feature type="region of interest" description="Disordered" evidence="1">
    <location>
        <begin position="48"/>
        <end position="67"/>
    </location>
</feature>
<proteinExistence type="predicted"/>
<protein>
    <recommendedName>
        <fullName evidence="6">DUF4378 domain-containing protein</fullName>
    </recommendedName>
</protein>
<feature type="region of interest" description="Disordered" evidence="1">
    <location>
        <begin position="632"/>
        <end position="664"/>
    </location>
</feature>